<feature type="region of interest" description="Disordered" evidence="1">
    <location>
        <begin position="111"/>
        <end position="145"/>
    </location>
</feature>
<sequence>MAVTGERDSSGAGGKWGRLGGERGREALGFIGQAMSVWKPTLGGQGSELALVAHDQNGDGRGEDDAGGREKGKRGERKRACLLAALGKRRRERGRRGRGGELCLRPLEARAGRGGAESMTTAMTAGRFGVERRHGRQTRGRRGRC</sequence>
<feature type="compositionally biased region" description="Basic and acidic residues" evidence="1">
    <location>
        <begin position="56"/>
        <end position="70"/>
    </location>
</feature>
<evidence type="ECO:0000256" key="1">
    <source>
        <dbReference type="SAM" id="MobiDB-lite"/>
    </source>
</evidence>
<gene>
    <name evidence="2" type="primary">OSJNBa0035I04.14</name>
</gene>
<accession>Q7XKW8</accession>
<organism evidence="2">
    <name type="scientific">Oryza sativa subsp. japonica</name>
    <name type="common">Rice</name>
    <dbReference type="NCBI Taxonomy" id="39947"/>
    <lineage>
        <taxon>Eukaryota</taxon>
        <taxon>Viridiplantae</taxon>
        <taxon>Streptophyta</taxon>
        <taxon>Embryophyta</taxon>
        <taxon>Tracheophyta</taxon>
        <taxon>Spermatophyta</taxon>
        <taxon>Magnoliopsida</taxon>
        <taxon>Liliopsida</taxon>
        <taxon>Poales</taxon>
        <taxon>Poaceae</taxon>
        <taxon>BOP clade</taxon>
        <taxon>Oryzoideae</taxon>
        <taxon>Oryzeae</taxon>
        <taxon>Oryzinae</taxon>
        <taxon>Oryza</taxon>
        <taxon>Oryza sativa</taxon>
    </lineage>
</organism>
<protein>
    <submittedName>
        <fullName evidence="2">OSJNBa0035I04.14 protein</fullName>
    </submittedName>
</protein>
<feature type="region of interest" description="Disordered" evidence="1">
    <location>
        <begin position="1"/>
        <end position="21"/>
    </location>
</feature>
<reference evidence="2" key="1">
    <citation type="journal article" date="2002" name="Nature">
        <title>Sequence and analysis of rice chromosome 4.</title>
        <authorList>
            <person name="Feng Q."/>
            <person name="Zhang Y."/>
            <person name="Hao P."/>
            <person name="Wang S."/>
            <person name="Fu G."/>
            <person name="Huang Y."/>
            <person name="Li Y."/>
            <person name="Zhu J."/>
            <person name="Liu Y."/>
            <person name="Hu X."/>
            <person name="Jia P."/>
            <person name="Zhang Y."/>
            <person name="Zhao Q."/>
            <person name="Ying K."/>
            <person name="Yu S."/>
            <person name="Tang Y."/>
            <person name="Weng Q."/>
            <person name="Zhang L."/>
            <person name="Lu Y."/>
            <person name="Mu J."/>
            <person name="Lu Y."/>
            <person name="Zhang L.S."/>
            <person name="Yu Z."/>
            <person name="Fan D."/>
            <person name="Liu X."/>
            <person name="Lu T."/>
            <person name="Li C."/>
            <person name="Wu Y."/>
            <person name="Sun T."/>
            <person name="Lei H."/>
            <person name="Li T."/>
            <person name="Hu H."/>
            <person name="Guan J."/>
            <person name="Wu M."/>
            <person name="Zhang R."/>
            <person name="Zhou B."/>
            <person name="Chen Z."/>
            <person name="Chen L."/>
            <person name="Jin Z."/>
            <person name="Wang R."/>
            <person name="Yin H."/>
            <person name="Cai Z."/>
            <person name="Ren S."/>
            <person name="Lv G."/>
            <person name="Gu W."/>
            <person name="Zhu G."/>
            <person name="Tu Y."/>
            <person name="Jia J."/>
            <person name="Zhang Y."/>
            <person name="Chen J."/>
            <person name="Kang H."/>
            <person name="Chen X."/>
            <person name="Shao C."/>
            <person name="Sun Y."/>
            <person name="Hu Q."/>
            <person name="Zhang X."/>
            <person name="Zhang W."/>
            <person name="Wang L."/>
            <person name="Ding C."/>
            <person name="Sheng H."/>
            <person name="Gu J."/>
            <person name="Chen S."/>
            <person name="Ni L."/>
            <person name="Zhu F."/>
            <person name="Chen W."/>
            <person name="Lan L."/>
            <person name="Lai Y."/>
            <person name="Cheng Z."/>
            <person name="Gu M."/>
            <person name="Jiang J."/>
            <person name="Li J."/>
            <person name="Hong G."/>
            <person name="Xue Y."/>
            <person name="Han B."/>
        </authorList>
    </citation>
    <scope>NUCLEOTIDE SEQUENCE [LARGE SCALE GENOMIC DNA]</scope>
</reference>
<proteinExistence type="predicted"/>
<feature type="compositionally biased region" description="Basic residues" evidence="1">
    <location>
        <begin position="133"/>
        <end position="145"/>
    </location>
</feature>
<name>Q7XKW8_ORYSJ</name>
<dbReference type="EMBL" id="AL731590">
    <property type="protein sequence ID" value="CAE05426.2"/>
    <property type="molecule type" value="Genomic_DNA"/>
</dbReference>
<feature type="region of interest" description="Disordered" evidence="1">
    <location>
        <begin position="48"/>
        <end position="76"/>
    </location>
</feature>
<evidence type="ECO:0000313" key="2">
    <source>
        <dbReference type="EMBL" id="CAE05426.2"/>
    </source>
</evidence>
<dbReference type="AlphaFoldDB" id="Q7XKW8"/>